<dbReference type="Proteomes" id="UP000746747">
    <property type="component" value="Unassembled WGS sequence"/>
</dbReference>
<sequence length="238" mass="27232">MTFISVVISETSTSSDTCTDLDPKCADWASRGECQSNPVWMMANCRISCRCQGGDRAWRLRDCIASHYDNPTNSNLSHVVSVESIRINHVDVDKEKQMVGVFGRMVLIWTPQLIQINSTSINPGTTISKVLVANHTDQVYMWLDSSFAAPYNFRYEDYPNDYQHLCFKFDDKQYFSVRFIIADKVKSKKHEEFTETYAIGWTLENVEINVSPTSVVIGNIFMNMNESKFCTHTYTHTG</sequence>
<proteinExistence type="predicted"/>
<dbReference type="PROSITE" id="PS51670">
    <property type="entry name" value="SHKT"/>
    <property type="match status" value="1"/>
</dbReference>
<dbReference type="Gene3D" id="2.70.170.10">
    <property type="entry name" value="Neurotransmitter-gated ion-channel ligand-binding domain"/>
    <property type="match status" value="1"/>
</dbReference>
<organism evidence="3 4">
    <name type="scientific">Cercopithifilaria johnstoni</name>
    <dbReference type="NCBI Taxonomy" id="2874296"/>
    <lineage>
        <taxon>Eukaryota</taxon>
        <taxon>Metazoa</taxon>
        <taxon>Ecdysozoa</taxon>
        <taxon>Nematoda</taxon>
        <taxon>Chromadorea</taxon>
        <taxon>Rhabditida</taxon>
        <taxon>Spirurina</taxon>
        <taxon>Spiruromorpha</taxon>
        <taxon>Filarioidea</taxon>
        <taxon>Onchocercidae</taxon>
        <taxon>Cercopithifilaria</taxon>
    </lineage>
</organism>
<accession>A0A8J2MRB6</accession>
<evidence type="ECO:0000313" key="3">
    <source>
        <dbReference type="EMBL" id="CAG9537533.1"/>
    </source>
</evidence>
<protein>
    <recommendedName>
        <fullName evidence="2">ShKT domain-containing protein</fullName>
    </recommendedName>
</protein>
<evidence type="ECO:0000256" key="1">
    <source>
        <dbReference type="PROSITE-ProRule" id="PRU01005"/>
    </source>
</evidence>
<comment type="caution">
    <text evidence="1">Lacks conserved residue(s) required for the propagation of feature annotation.</text>
</comment>
<feature type="domain" description="ShKT" evidence="2">
    <location>
        <begin position="18"/>
        <end position="51"/>
    </location>
</feature>
<name>A0A8J2MRB6_9BILA</name>
<gene>
    <name evidence="3" type="ORF">CJOHNSTONI_LOCUS7339</name>
</gene>
<dbReference type="EMBL" id="CAKAEH010001557">
    <property type="protein sequence ID" value="CAG9537533.1"/>
    <property type="molecule type" value="Genomic_DNA"/>
</dbReference>
<dbReference type="InterPro" id="IPR036734">
    <property type="entry name" value="Neur_chan_lig-bd_sf"/>
</dbReference>
<evidence type="ECO:0000259" key="2">
    <source>
        <dbReference type="PROSITE" id="PS51670"/>
    </source>
</evidence>
<comment type="caution">
    <text evidence="3">The sequence shown here is derived from an EMBL/GenBank/DDBJ whole genome shotgun (WGS) entry which is preliminary data.</text>
</comment>
<keyword evidence="4" id="KW-1185">Reference proteome</keyword>
<reference evidence="3" key="1">
    <citation type="submission" date="2021-09" db="EMBL/GenBank/DDBJ databases">
        <authorList>
            <consortium name="Pathogen Informatics"/>
        </authorList>
    </citation>
    <scope>NUCLEOTIDE SEQUENCE</scope>
</reference>
<dbReference type="AlphaFoldDB" id="A0A8J2MRB6"/>
<dbReference type="GO" id="GO:0016020">
    <property type="term" value="C:membrane"/>
    <property type="evidence" value="ECO:0007669"/>
    <property type="project" value="InterPro"/>
</dbReference>
<dbReference type="OrthoDB" id="5920062at2759"/>
<dbReference type="GO" id="GO:0005230">
    <property type="term" value="F:extracellular ligand-gated monoatomic ion channel activity"/>
    <property type="evidence" value="ECO:0007669"/>
    <property type="project" value="InterPro"/>
</dbReference>
<evidence type="ECO:0000313" key="4">
    <source>
        <dbReference type="Proteomes" id="UP000746747"/>
    </source>
</evidence>
<dbReference type="Pfam" id="PF01549">
    <property type="entry name" value="ShK"/>
    <property type="match status" value="1"/>
</dbReference>
<dbReference type="InterPro" id="IPR003582">
    <property type="entry name" value="ShKT_dom"/>
</dbReference>
<dbReference type="SUPFAM" id="SSF63712">
    <property type="entry name" value="Nicotinic receptor ligand binding domain-like"/>
    <property type="match status" value="1"/>
</dbReference>
<dbReference type="SMART" id="SM00254">
    <property type="entry name" value="ShKT"/>
    <property type="match status" value="1"/>
</dbReference>